<dbReference type="EMBL" id="VUKA01000015">
    <property type="protein sequence ID" value="KAA2211782.1"/>
    <property type="molecule type" value="Genomic_DNA"/>
</dbReference>
<evidence type="ECO:0000256" key="1">
    <source>
        <dbReference type="ARBA" id="ARBA00022679"/>
    </source>
</evidence>
<evidence type="ECO:0000259" key="3">
    <source>
        <dbReference type="PROSITE" id="PS51186"/>
    </source>
</evidence>
<protein>
    <submittedName>
        <fullName evidence="4">GNAT family N-acetyltransferase</fullName>
    </submittedName>
</protein>
<feature type="domain" description="N-acetyltransferase" evidence="3">
    <location>
        <begin position="7"/>
        <end position="154"/>
    </location>
</feature>
<reference evidence="4 5" key="1">
    <citation type="journal article" date="2015" name="Int. J. Syst. Evol. Microbiol.">
        <title>Roseomonas oryzae sp. nov., isolated from paddy rhizosphere soil.</title>
        <authorList>
            <person name="Ramaprasad E.V."/>
            <person name="Sasikala Ch."/>
            <person name="Ramana Ch.V."/>
        </authorList>
    </citation>
    <scope>NUCLEOTIDE SEQUENCE [LARGE SCALE GENOMIC DNA]</scope>
    <source>
        <strain evidence="4 5">KCTC 42542</strain>
    </source>
</reference>
<dbReference type="GO" id="GO:0016747">
    <property type="term" value="F:acyltransferase activity, transferring groups other than amino-acyl groups"/>
    <property type="evidence" value="ECO:0007669"/>
    <property type="project" value="InterPro"/>
</dbReference>
<dbReference type="Proteomes" id="UP000322110">
    <property type="component" value="Unassembled WGS sequence"/>
</dbReference>
<dbReference type="InterPro" id="IPR000182">
    <property type="entry name" value="GNAT_dom"/>
</dbReference>
<organism evidence="4 5">
    <name type="scientific">Teichococcus oryzae</name>
    <dbReference type="NCBI Taxonomy" id="1608942"/>
    <lineage>
        <taxon>Bacteria</taxon>
        <taxon>Pseudomonadati</taxon>
        <taxon>Pseudomonadota</taxon>
        <taxon>Alphaproteobacteria</taxon>
        <taxon>Acetobacterales</taxon>
        <taxon>Roseomonadaceae</taxon>
        <taxon>Roseomonas</taxon>
    </lineage>
</organism>
<sequence length="162" mass="17625">MAPPSDPSPRLARPDEAPALAALVRRAYAPWVPVIGRPPAPMQDDYAARIAAGQAWVLEEDGVLLGLVVIEEHPACLWLDNVAVDPARHGAGIGRALLRFVGREARRRGLPEIGLITNEKMASNIALYRRLGFTERGRRLEKGFHRVEFRIAAGQLLAGSPG</sequence>
<dbReference type="AlphaFoldDB" id="A0A5B2TBA5"/>
<name>A0A5B2TBA5_9PROT</name>
<dbReference type="RefSeq" id="WP_149813651.1">
    <property type="nucleotide sequence ID" value="NZ_VUKA01000015.1"/>
</dbReference>
<evidence type="ECO:0000313" key="5">
    <source>
        <dbReference type="Proteomes" id="UP000322110"/>
    </source>
</evidence>
<gene>
    <name evidence="4" type="ORF">F0Q34_18045</name>
</gene>
<dbReference type="Gene3D" id="3.40.630.30">
    <property type="match status" value="1"/>
</dbReference>
<dbReference type="SUPFAM" id="SSF55729">
    <property type="entry name" value="Acyl-CoA N-acyltransferases (Nat)"/>
    <property type="match status" value="1"/>
</dbReference>
<dbReference type="Pfam" id="PF00583">
    <property type="entry name" value="Acetyltransf_1"/>
    <property type="match status" value="1"/>
</dbReference>
<dbReference type="PANTHER" id="PTHR43877">
    <property type="entry name" value="AMINOALKYLPHOSPHONATE N-ACETYLTRANSFERASE-RELATED-RELATED"/>
    <property type="match status" value="1"/>
</dbReference>
<comment type="caution">
    <text evidence="4">The sequence shown here is derived from an EMBL/GenBank/DDBJ whole genome shotgun (WGS) entry which is preliminary data.</text>
</comment>
<dbReference type="InterPro" id="IPR016181">
    <property type="entry name" value="Acyl_CoA_acyltransferase"/>
</dbReference>
<keyword evidence="5" id="KW-1185">Reference proteome</keyword>
<dbReference type="CDD" id="cd04301">
    <property type="entry name" value="NAT_SF"/>
    <property type="match status" value="1"/>
</dbReference>
<evidence type="ECO:0000256" key="2">
    <source>
        <dbReference type="ARBA" id="ARBA00023315"/>
    </source>
</evidence>
<evidence type="ECO:0000313" key="4">
    <source>
        <dbReference type="EMBL" id="KAA2211782.1"/>
    </source>
</evidence>
<dbReference type="OrthoDB" id="281808at2"/>
<dbReference type="PROSITE" id="PS51186">
    <property type="entry name" value="GNAT"/>
    <property type="match status" value="1"/>
</dbReference>
<proteinExistence type="predicted"/>
<dbReference type="InterPro" id="IPR050832">
    <property type="entry name" value="Bact_Acetyltransf"/>
</dbReference>
<accession>A0A5B2TBA5</accession>
<keyword evidence="1 4" id="KW-0808">Transferase</keyword>
<keyword evidence="2" id="KW-0012">Acyltransferase</keyword>